<protein>
    <submittedName>
        <fullName evidence="2">SET domain-containing protein</fullName>
    </submittedName>
</protein>
<dbReference type="InterPro" id="IPR001214">
    <property type="entry name" value="SET_dom"/>
</dbReference>
<proteinExistence type="predicted"/>
<dbReference type="PANTHER" id="PTHR12197">
    <property type="entry name" value="HISTONE-LYSINE N-METHYLTRANSFERASE SMYD"/>
    <property type="match status" value="1"/>
</dbReference>
<name>A0A401GS26_9APHY</name>
<dbReference type="GeneID" id="38781942"/>
<reference evidence="2 3" key="1">
    <citation type="journal article" date="2018" name="Sci. Rep.">
        <title>Genome sequence of the cauliflower mushroom Sparassis crispa (Hanabiratake) and its association with beneficial usage.</title>
        <authorList>
            <person name="Kiyama R."/>
            <person name="Furutani Y."/>
            <person name="Kawaguchi K."/>
            <person name="Nakanishi T."/>
        </authorList>
    </citation>
    <scope>NUCLEOTIDE SEQUENCE [LARGE SCALE GENOMIC DNA]</scope>
</reference>
<dbReference type="OrthoDB" id="5945798at2759"/>
<dbReference type="RefSeq" id="XP_027615938.1">
    <property type="nucleotide sequence ID" value="XM_027760137.1"/>
</dbReference>
<evidence type="ECO:0000259" key="1">
    <source>
        <dbReference type="PROSITE" id="PS50280"/>
    </source>
</evidence>
<dbReference type="InterPro" id="IPR046341">
    <property type="entry name" value="SET_dom_sf"/>
</dbReference>
<sequence>MCKFFNRYVASPEYQSLSQHEQVDAILLSQLLAEMFPDNDYVLASESDSSFSTFIDLLKSSDVDIRLPPLCRASSRASAASEAIAIDLYSRFGNNNFVLHSHLTPYAHGIFPLASRLFNHSCVPNAVARYIITPSESVCMEIVTLRPVAAGEEITIPYLDPALSFHTRQQALRMNYGFTCSCPLCSFTRHISPTPPPSRGSVQLEALETMLRTCVFGIQDRTSDLPHNDCQFSHMPAELYSLLHESYLPDISEIFSRSSHEGQYKDALEVGLTLLALYVLLYPCNYPQIGMHALEMSKTAWNAAVAMKSPTEDEARLISEMEQAARSYLRAASQTLSVLGSEGDAGGPLEEIRILSGLLNGDSA</sequence>
<feature type="domain" description="SET" evidence="1">
    <location>
        <begin position="68"/>
        <end position="159"/>
    </location>
</feature>
<dbReference type="EMBL" id="BFAD01000007">
    <property type="protein sequence ID" value="GBE85025.1"/>
    <property type="molecule type" value="Genomic_DNA"/>
</dbReference>
<dbReference type="CDD" id="cd20071">
    <property type="entry name" value="SET_SMYD"/>
    <property type="match status" value="1"/>
</dbReference>
<keyword evidence="3" id="KW-1185">Reference proteome</keyword>
<dbReference type="PROSITE" id="PS50280">
    <property type="entry name" value="SET"/>
    <property type="match status" value="1"/>
</dbReference>
<dbReference type="SUPFAM" id="SSF82199">
    <property type="entry name" value="SET domain"/>
    <property type="match status" value="1"/>
</dbReference>
<dbReference type="STRING" id="139825.A0A401GS26"/>
<dbReference type="InterPro" id="IPR050869">
    <property type="entry name" value="H3K4_H4K5_MeTrfase"/>
</dbReference>
<dbReference type="AlphaFoldDB" id="A0A401GS26"/>
<comment type="caution">
    <text evidence="2">The sequence shown here is derived from an EMBL/GenBank/DDBJ whole genome shotgun (WGS) entry which is preliminary data.</text>
</comment>
<dbReference type="Pfam" id="PF00856">
    <property type="entry name" value="SET"/>
    <property type="match status" value="1"/>
</dbReference>
<dbReference type="Proteomes" id="UP000287166">
    <property type="component" value="Unassembled WGS sequence"/>
</dbReference>
<evidence type="ECO:0000313" key="3">
    <source>
        <dbReference type="Proteomes" id="UP000287166"/>
    </source>
</evidence>
<dbReference type="Gene3D" id="2.170.270.10">
    <property type="entry name" value="SET domain"/>
    <property type="match status" value="1"/>
</dbReference>
<organism evidence="2 3">
    <name type="scientific">Sparassis crispa</name>
    <dbReference type="NCBI Taxonomy" id="139825"/>
    <lineage>
        <taxon>Eukaryota</taxon>
        <taxon>Fungi</taxon>
        <taxon>Dikarya</taxon>
        <taxon>Basidiomycota</taxon>
        <taxon>Agaricomycotina</taxon>
        <taxon>Agaricomycetes</taxon>
        <taxon>Polyporales</taxon>
        <taxon>Sparassidaceae</taxon>
        <taxon>Sparassis</taxon>
    </lineage>
</organism>
<gene>
    <name evidence="2" type="ORF">SCP_0702110</name>
</gene>
<dbReference type="PANTHER" id="PTHR12197:SF251">
    <property type="entry name" value="EG:BACR7C10.4 PROTEIN"/>
    <property type="match status" value="1"/>
</dbReference>
<evidence type="ECO:0000313" key="2">
    <source>
        <dbReference type="EMBL" id="GBE85025.1"/>
    </source>
</evidence>
<dbReference type="InParanoid" id="A0A401GS26"/>
<accession>A0A401GS26</accession>
<dbReference type="GO" id="GO:0005634">
    <property type="term" value="C:nucleus"/>
    <property type="evidence" value="ECO:0007669"/>
    <property type="project" value="TreeGrafter"/>
</dbReference>